<feature type="transmembrane region" description="Helical" evidence="6">
    <location>
        <begin position="103"/>
        <end position="124"/>
    </location>
</feature>
<feature type="transmembrane region" description="Helical" evidence="6">
    <location>
        <begin position="72"/>
        <end position="97"/>
    </location>
</feature>
<feature type="domain" description="ABC transmembrane type-1" evidence="7">
    <location>
        <begin position="39"/>
        <end position="223"/>
    </location>
</feature>
<feature type="transmembrane region" description="Helical" evidence="6">
    <location>
        <begin position="45"/>
        <end position="65"/>
    </location>
</feature>
<dbReference type="InterPro" id="IPR035906">
    <property type="entry name" value="MetI-like_sf"/>
</dbReference>
<evidence type="ECO:0000259" key="7">
    <source>
        <dbReference type="PROSITE" id="PS50928"/>
    </source>
</evidence>
<organism evidence="8 9">
    <name type="scientific">Solirubrobacter pauli</name>
    <dbReference type="NCBI Taxonomy" id="166793"/>
    <lineage>
        <taxon>Bacteria</taxon>
        <taxon>Bacillati</taxon>
        <taxon>Actinomycetota</taxon>
        <taxon>Thermoleophilia</taxon>
        <taxon>Solirubrobacterales</taxon>
        <taxon>Solirubrobacteraceae</taxon>
        <taxon>Solirubrobacter</taxon>
    </lineage>
</organism>
<dbReference type="PANTHER" id="PTHR30177">
    <property type="entry name" value="GLYCINE BETAINE/L-PROLINE TRANSPORT SYSTEM PERMEASE PROTEIN PROW"/>
    <property type="match status" value="1"/>
</dbReference>
<dbReference type="InterPro" id="IPR051204">
    <property type="entry name" value="ABC_transp_perm/SBD"/>
</dbReference>
<evidence type="ECO:0000256" key="3">
    <source>
        <dbReference type="ARBA" id="ARBA00022692"/>
    </source>
</evidence>
<dbReference type="PANTHER" id="PTHR30177:SF33">
    <property type="entry name" value="POSSIBLE OSMOPROTECTANT (GLYCINE BETAINE_CARNITINE_CHOLINE_L-PROLINE) TRANSPORT INTEGRAL MEMBRANE PROTEIN ABC TRANSPORTER PROZ"/>
    <property type="match status" value="1"/>
</dbReference>
<accession>A0A660L2J4</accession>
<dbReference type="SUPFAM" id="SSF161098">
    <property type="entry name" value="MetI-like"/>
    <property type="match status" value="1"/>
</dbReference>
<dbReference type="OrthoDB" id="9801163at2"/>
<keyword evidence="2 6" id="KW-0813">Transport</keyword>
<dbReference type="CDD" id="cd06261">
    <property type="entry name" value="TM_PBP2"/>
    <property type="match status" value="1"/>
</dbReference>
<keyword evidence="9" id="KW-1185">Reference proteome</keyword>
<sequence length="256" mass="26438">MSATFAALGEFGDAISFIFTERENQRGSPVGGAQNLPLLWEHLKLTAAAMGLALVIALPLGLILGHTGRFSFLAISTSNVGRAVPSVALIALFIAFFPSSPEFLNVTLALALLAIPPILTNAYVGVRQTDRDAVDAARGMGLSGAQVIRQVELPLALPLIFGGIKTSTVNVIATATIAPLVGVVTLGDPLVAASVYGREGQIGASIIVAALAIAAEVGLSAVQRAVTPAGIKLARGPEDRARTRFGLSKRRIQTAP</sequence>
<dbReference type="GO" id="GO:0031460">
    <property type="term" value="P:glycine betaine transport"/>
    <property type="evidence" value="ECO:0007669"/>
    <property type="project" value="TreeGrafter"/>
</dbReference>
<evidence type="ECO:0000256" key="5">
    <source>
        <dbReference type="ARBA" id="ARBA00023136"/>
    </source>
</evidence>
<proteinExistence type="inferred from homology"/>
<dbReference type="EMBL" id="RBIL01000002">
    <property type="protein sequence ID" value="RKQ87434.1"/>
    <property type="molecule type" value="Genomic_DNA"/>
</dbReference>
<reference evidence="8 9" key="1">
    <citation type="submission" date="2018-10" db="EMBL/GenBank/DDBJ databases">
        <title>Genomic Encyclopedia of Archaeal and Bacterial Type Strains, Phase II (KMG-II): from individual species to whole genera.</title>
        <authorList>
            <person name="Goeker M."/>
        </authorList>
    </citation>
    <scope>NUCLEOTIDE SEQUENCE [LARGE SCALE GENOMIC DNA]</scope>
    <source>
        <strain evidence="8 9">DSM 14954</strain>
    </source>
</reference>
<comment type="subcellular location">
    <subcellularLocation>
        <location evidence="6">Cell membrane</location>
        <topology evidence="6">Multi-pass membrane protein</topology>
    </subcellularLocation>
    <subcellularLocation>
        <location evidence="1">Membrane</location>
        <topology evidence="1">Multi-pass membrane protein</topology>
    </subcellularLocation>
</comment>
<evidence type="ECO:0000313" key="8">
    <source>
        <dbReference type="EMBL" id="RKQ87434.1"/>
    </source>
</evidence>
<keyword evidence="5 6" id="KW-0472">Membrane</keyword>
<name>A0A660L2J4_9ACTN</name>
<dbReference type="InterPro" id="IPR000515">
    <property type="entry name" value="MetI-like"/>
</dbReference>
<dbReference type="GO" id="GO:0055085">
    <property type="term" value="P:transmembrane transport"/>
    <property type="evidence" value="ECO:0007669"/>
    <property type="project" value="InterPro"/>
</dbReference>
<keyword evidence="4 6" id="KW-1133">Transmembrane helix</keyword>
<comment type="similarity">
    <text evidence="6">Belongs to the binding-protein-dependent transport system permease family.</text>
</comment>
<evidence type="ECO:0000256" key="1">
    <source>
        <dbReference type="ARBA" id="ARBA00004141"/>
    </source>
</evidence>
<evidence type="ECO:0000256" key="6">
    <source>
        <dbReference type="RuleBase" id="RU363032"/>
    </source>
</evidence>
<dbReference type="Proteomes" id="UP000278962">
    <property type="component" value="Unassembled WGS sequence"/>
</dbReference>
<dbReference type="GO" id="GO:0005886">
    <property type="term" value="C:plasma membrane"/>
    <property type="evidence" value="ECO:0007669"/>
    <property type="project" value="UniProtKB-SubCell"/>
</dbReference>
<comment type="caution">
    <text evidence="8">The sequence shown here is derived from an EMBL/GenBank/DDBJ whole genome shotgun (WGS) entry which is preliminary data.</text>
</comment>
<evidence type="ECO:0000256" key="4">
    <source>
        <dbReference type="ARBA" id="ARBA00022989"/>
    </source>
</evidence>
<keyword evidence="3 6" id="KW-0812">Transmembrane</keyword>
<evidence type="ECO:0000256" key="2">
    <source>
        <dbReference type="ARBA" id="ARBA00022448"/>
    </source>
</evidence>
<protein>
    <submittedName>
        <fullName evidence="8">Osmoprotectant transport system permease protein</fullName>
    </submittedName>
</protein>
<dbReference type="Pfam" id="PF00528">
    <property type="entry name" value="BPD_transp_1"/>
    <property type="match status" value="1"/>
</dbReference>
<evidence type="ECO:0000313" key="9">
    <source>
        <dbReference type="Proteomes" id="UP000278962"/>
    </source>
</evidence>
<gene>
    <name evidence="8" type="ORF">C8N24_5455</name>
</gene>
<dbReference type="Gene3D" id="1.10.3720.10">
    <property type="entry name" value="MetI-like"/>
    <property type="match status" value="1"/>
</dbReference>
<dbReference type="AlphaFoldDB" id="A0A660L2J4"/>
<dbReference type="PROSITE" id="PS50928">
    <property type="entry name" value="ABC_TM1"/>
    <property type="match status" value="1"/>
</dbReference>